<proteinExistence type="predicted"/>
<accession>A0A2A9DXT1</accession>
<comment type="caution">
    <text evidence="1">The sequence shown here is derived from an EMBL/GenBank/DDBJ whole genome shotgun (WGS) entry which is preliminary data.</text>
</comment>
<name>A0A2A9DXT1_9MICO</name>
<dbReference type="AlphaFoldDB" id="A0A2A9DXT1"/>
<reference evidence="1 2" key="1">
    <citation type="submission" date="2017-10" db="EMBL/GenBank/DDBJ databases">
        <title>Sequencing the genomes of 1000 actinobacteria strains.</title>
        <authorList>
            <person name="Klenk H.-P."/>
        </authorList>
    </citation>
    <scope>NUCLEOTIDE SEQUENCE [LARGE SCALE GENOMIC DNA]</scope>
    <source>
        <strain evidence="1 2">DSM 21798</strain>
    </source>
</reference>
<sequence>MRLVVDCRFVSAREDDAVSTASRGLTRALGSIHPLTMLISDHRQLQVLPALPWQLLRAADDPRDVFTPLGLNDAGVDLVFSPVPVWGTLRRRYGLVVGSAAPVHSDPYAGLGGRMLRPLRPVFHRVLQRGADAVVAIAGAGQRDAVTATRPGQPIVRLDPHDVLSPAGADWSDQADQLMQLFYDVHRERRARARSDDQR</sequence>
<organism evidence="1 2">
    <name type="scientific">Paramicrobacterium agarici</name>
    <dbReference type="NCBI Taxonomy" id="630514"/>
    <lineage>
        <taxon>Bacteria</taxon>
        <taxon>Bacillati</taxon>
        <taxon>Actinomycetota</taxon>
        <taxon>Actinomycetes</taxon>
        <taxon>Micrococcales</taxon>
        <taxon>Microbacteriaceae</taxon>
        <taxon>Paramicrobacterium</taxon>
    </lineage>
</organism>
<evidence type="ECO:0000313" key="1">
    <source>
        <dbReference type="EMBL" id="PFG31393.1"/>
    </source>
</evidence>
<keyword evidence="2" id="KW-1185">Reference proteome</keyword>
<dbReference type="EMBL" id="PDJE01000001">
    <property type="protein sequence ID" value="PFG31393.1"/>
    <property type="molecule type" value="Genomic_DNA"/>
</dbReference>
<protein>
    <submittedName>
        <fullName evidence="1">Uncharacterized protein</fullName>
    </submittedName>
</protein>
<dbReference type="Proteomes" id="UP000221369">
    <property type="component" value="Unassembled WGS sequence"/>
</dbReference>
<evidence type="ECO:0000313" key="2">
    <source>
        <dbReference type="Proteomes" id="UP000221369"/>
    </source>
</evidence>
<gene>
    <name evidence="1" type="ORF">ATJ78_2359</name>
</gene>